<evidence type="ECO:0000313" key="3">
    <source>
        <dbReference type="Proteomes" id="UP001143307"/>
    </source>
</evidence>
<organism evidence="2 3">
    <name type="scientific">Candidatus Seongchinamella marina</name>
    <dbReference type="NCBI Taxonomy" id="2518990"/>
    <lineage>
        <taxon>Bacteria</taxon>
        <taxon>Pseudomonadati</taxon>
        <taxon>Pseudomonadota</taxon>
        <taxon>Gammaproteobacteria</taxon>
        <taxon>Cellvibrionales</taxon>
        <taxon>Halieaceae</taxon>
        <taxon>Seongchinamella</taxon>
    </lineage>
</organism>
<feature type="chain" id="PRO_5046232477" description="DUF1570 domain-containing protein" evidence="1">
    <location>
        <begin position="27"/>
        <end position="604"/>
    </location>
</feature>
<protein>
    <recommendedName>
        <fullName evidence="4">DUF1570 domain-containing protein</fullName>
    </recommendedName>
</protein>
<proteinExistence type="predicted"/>
<evidence type="ECO:0008006" key="4">
    <source>
        <dbReference type="Google" id="ProtNLM"/>
    </source>
</evidence>
<dbReference type="RefSeq" id="WP_279253769.1">
    <property type="nucleotide sequence ID" value="NZ_SHNP01000006.1"/>
</dbReference>
<reference evidence="2" key="1">
    <citation type="submission" date="2019-02" db="EMBL/GenBank/DDBJ databases">
        <authorList>
            <person name="Li S.-H."/>
        </authorList>
    </citation>
    <scope>NUCLEOTIDE SEQUENCE</scope>
    <source>
        <strain evidence="2">IMCC8485</strain>
    </source>
</reference>
<gene>
    <name evidence="2" type="ORF">EYC87_16100</name>
</gene>
<dbReference type="Proteomes" id="UP001143307">
    <property type="component" value="Unassembled WGS sequence"/>
</dbReference>
<evidence type="ECO:0000256" key="1">
    <source>
        <dbReference type="SAM" id="SignalP"/>
    </source>
</evidence>
<dbReference type="EMBL" id="SHNP01000006">
    <property type="protein sequence ID" value="MCX2975108.1"/>
    <property type="molecule type" value="Genomic_DNA"/>
</dbReference>
<feature type="signal peptide" evidence="1">
    <location>
        <begin position="1"/>
        <end position="26"/>
    </location>
</feature>
<evidence type="ECO:0000313" key="2">
    <source>
        <dbReference type="EMBL" id="MCX2975108.1"/>
    </source>
</evidence>
<keyword evidence="1" id="KW-0732">Signal</keyword>
<comment type="caution">
    <text evidence="2">The sequence shown here is derived from an EMBL/GenBank/DDBJ whole genome shotgun (WGS) entry which is preliminary data.</text>
</comment>
<keyword evidence="3" id="KW-1185">Reference proteome</keyword>
<name>A0ABT3SYQ6_9GAMM</name>
<accession>A0ABT3SYQ6</accession>
<sequence>MGLHLPSVLTWLAPALLGGFFSVAHADTLETRHATIEHAGEHSTLALIVGNTIDQEYGPMFIFFSQIGSMAPSPQKVPVNMDSMLLELQQMWPGQNPMASTNRDGDFTINIDPDAVVGLDRLRTTVVHELFHHLSYRARVVRSDDHATHSNLWVLEGTAEIAEYYFSSPHQHKKNRFIEYLQWSANHQKSVINAGHHAALFIYYLWQQDPASFQELMRQFGDSHSGISVASSMAIDQHWFEFTKAMFNRAPITPILIDGSPMVVPAGDLVSPSFVSEGKIYLVPKQGLVNTEINLPPLSWQHAMLDVDAGVEWFNVHFDQLGDDDSFIVHAYLKDSQTNQYRYEDWSGKAQRRVCNQAIGPCEGQNLDKVSKVILIMANQSLDEELSGELVAGSLDQRWRLLEMQVNNDLIVPALGKLTLEFGTNGGMLVKSKGWWLKFPTDHFPTDTWQSAYNYINRACRFRGYVKFRRDIENEEISYEDDKQREKYLWPTTRIDKGGLTNTPSGWFCDFRREMAGLGGVPVTGLASQAVVARIFTDLNTTEYPANSFAGKLSAIMKAMMSLQVPQSGSKKVVMYHLLAPGEERRLQVELQGNVRAFFVPYPE</sequence>